<sequence>MQVIRSAKNVTGLPLPNEMQLILSELLPQQELITCSFVLAFQEDTLLLTNLNERGWDIPGGHIEPGENPEEAMRRELYEETGALIASPQLLGYELIRLFHKPEKYKYPYPDSYMVFYCAKIERLDDFHGTSEAKGRGLFKREDACKVRWVQNNCVLYEQALKRMTTLCVSVE</sequence>
<feature type="domain" description="Nudix hydrolase" evidence="4">
    <location>
        <begin position="31"/>
        <end position="162"/>
    </location>
</feature>
<gene>
    <name evidence="5" type="ORF">ACFQ2I_08430</name>
</gene>
<evidence type="ECO:0000259" key="4">
    <source>
        <dbReference type="PROSITE" id="PS51462"/>
    </source>
</evidence>
<dbReference type="InterPro" id="IPR015797">
    <property type="entry name" value="NUDIX_hydrolase-like_dom_sf"/>
</dbReference>
<dbReference type="Proteomes" id="UP001596989">
    <property type="component" value="Unassembled WGS sequence"/>
</dbReference>
<keyword evidence="2 3" id="KW-0378">Hydrolase</keyword>
<comment type="similarity">
    <text evidence="1 3">Belongs to the Nudix hydrolase family.</text>
</comment>
<keyword evidence="6" id="KW-1185">Reference proteome</keyword>
<dbReference type="Pfam" id="PF00293">
    <property type="entry name" value="NUDIX"/>
    <property type="match status" value="1"/>
</dbReference>
<organism evidence="5 6">
    <name type="scientific">Paenibacillus chungangensis</name>
    <dbReference type="NCBI Taxonomy" id="696535"/>
    <lineage>
        <taxon>Bacteria</taxon>
        <taxon>Bacillati</taxon>
        <taxon>Bacillota</taxon>
        <taxon>Bacilli</taxon>
        <taxon>Bacillales</taxon>
        <taxon>Paenibacillaceae</taxon>
        <taxon>Paenibacillus</taxon>
    </lineage>
</organism>
<dbReference type="InterPro" id="IPR020084">
    <property type="entry name" value="NUDIX_hydrolase_CS"/>
</dbReference>
<evidence type="ECO:0000256" key="1">
    <source>
        <dbReference type="ARBA" id="ARBA00005582"/>
    </source>
</evidence>
<dbReference type="InterPro" id="IPR020476">
    <property type="entry name" value="Nudix_hydrolase"/>
</dbReference>
<accession>A0ABW3HPG3</accession>
<dbReference type="PRINTS" id="PR00502">
    <property type="entry name" value="NUDIXFAMILY"/>
</dbReference>
<dbReference type="InterPro" id="IPR000086">
    <property type="entry name" value="NUDIX_hydrolase_dom"/>
</dbReference>
<evidence type="ECO:0000256" key="2">
    <source>
        <dbReference type="ARBA" id="ARBA00022801"/>
    </source>
</evidence>
<reference evidence="6" key="1">
    <citation type="journal article" date="2019" name="Int. J. Syst. Evol. Microbiol.">
        <title>The Global Catalogue of Microorganisms (GCM) 10K type strain sequencing project: providing services to taxonomists for standard genome sequencing and annotation.</title>
        <authorList>
            <consortium name="The Broad Institute Genomics Platform"/>
            <consortium name="The Broad Institute Genome Sequencing Center for Infectious Disease"/>
            <person name="Wu L."/>
            <person name="Ma J."/>
        </authorList>
    </citation>
    <scope>NUCLEOTIDE SEQUENCE [LARGE SCALE GENOMIC DNA]</scope>
    <source>
        <strain evidence="6">CCUG 59129</strain>
    </source>
</reference>
<dbReference type="SUPFAM" id="SSF55811">
    <property type="entry name" value="Nudix"/>
    <property type="match status" value="1"/>
</dbReference>
<name>A0ABW3HPG3_9BACL</name>
<dbReference type="PROSITE" id="PS00893">
    <property type="entry name" value="NUDIX_BOX"/>
    <property type="match status" value="1"/>
</dbReference>
<dbReference type="PROSITE" id="PS51462">
    <property type="entry name" value="NUDIX"/>
    <property type="match status" value="1"/>
</dbReference>
<evidence type="ECO:0000313" key="6">
    <source>
        <dbReference type="Proteomes" id="UP001596989"/>
    </source>
</evidence>
<proteinExistence type="inferred from homology"/>
<dbReference type="Gene3D" id="3.90.79.10">
    <property type="entry name" value="Nucleoside Triphosphate Pyrophosphohydrolase"/>
    <property type="match status" value="1"/>
</dbReference>
<evidence type="ECO:0000313" key="5">
    <source>
        <dbReference type="EMBL" id="MFD0959416.1"/>
    </source>
</evidence>
<dbReference type="PANTHER" id="PTHR43736:SF1">
    <property type="entry name" value="DIHYDRONEOPTERIN TRIPHOSPHATE DIPHOSPHATASE"/>
    <property type="match status" value="1"/>
</dbReference>
<evidence type="ECO:0000256" key="3">
    <source>
        <dbReference type="RuleBase" id="RU003476"/>
    </source>
</evidence>
<comment type="caution">
    <text evidence="5">The sequence shown here is derived from an EMBL/GenBank/DDBJ whole genome shotgun (WGS) entry which is preliminary data.</text>
</comment>
<dbReference type="EMBL" id="JBHTJZ010000009">
    <property type="protein sequence ID" value="MFD0959416.1"/>
    <property type="molecule type" value="Genomic_DNA"/>
</dbReference>
<dbReference type="RefSeq" id="WP_377563533.1">
    <property type="nucleotide sequence ID" value="NZ_JBHTJZ010000009.1"/>
</dbReference>
<protein>
    <submittedName>
        <fullName evidence="5">NUDIX domain-containing protein</fullName>
    </submittedName>
</protein>
<dbReference type="PANTHER" id="PTHR43736">
    <property type="entry name" value="ADP-RIBOSE PYROPHOSPHATASE"/>
    <property type="match status" value="1"/>
</dbReference>